<dbReference type="Gene3D" id="1.25.40.10">
    <property type="entry name" value="Tetratricopeptide repeat domain"/>
    <property type="match status" value="1"/>
</dbReference>
<evidence type="ECO:0000256" key="2">
    <source>
        <dbReference type="SAM" id="Coils"/>
    </source>
</evidence>
<feature type="compositionally biased region" description="Acidic residues" evidence="3">
    <location>
        <begin position="562"/>
        <end position="571"/>
    </location>
</feature>
<dbReference type="Gene3D" id="3.40.50.300">
    <property type="entry name" value="P-loop containing nucleotide triphosphate hydrolases"/>
    <property type="match status" value="1"/>
</dbReference>
<dbReference type="AlphaFoldDB" id="A0AAE3AVP3"/>
<evidence type="ECO:0000256" key="1">
    <source>
        <dbReference type="PROSITE-ProRule" id="PRU00339"/>
    </source>
</evidence>
<evidence type="ECO:0000313" key="4">
    <source>
        <dbReference type="EMBL" id="MCC2167726.1"/>
    </source>
</evidence>
<dbReference type="SUPFAM" id="SSF48452">
    <property type="entry name" value="TPR-like"/>
    <property type="match status" value="1"/>
</dbReference>
<feature type="compositionally biased region" description="Low complexity" evidence="3">
    <location>
        <begin position="215"/>
        <end position="225"/>
    </location>
</feature>
<dbReference type="InterPro" id="IPR027417">
    <property type="entry name" value="P-loop_NTPase"/>
</dbReference>
<feature type="coiled-coil region" evidence="2">
    <location>
        <begin position="463"/>
        <end position="490"/>
    </location>
</feature>
<keyword evidence="2" id="KW-0175">Coiled coil</keyword>
<reference evidence="4 5" key="1">
    <citation type="submission" date="2021-10" db="EMBL/GenBank/DDBJ databases">
        <title>Anaerobic single-cell dispensing facilitates the cultivation of human gut bacteria.</title>
        <authorList>
            <person name="Afrizal A."/>
        </authorList>
    </citation>
    <scope>NUCLEOTIDE SEQUENCE [LARGE SCALE GENOMIC DNA]</scope>
    <source>
        <strain evidence="4 5">CLA-AA-H244</strain>
    </source>
</reference>
<sequence>MDKYEYKLRLEEIKTLNKKGRFQESAQIADTIDWKKVRNTSTLGIISDVYKINRRFDDAREILLLANEKSPQNRRIVYALCDLAIKTGQVVEAVEYYKQFVQLSPNDNSKYILLYKIYEAQDISLEERIAVLKEYKKREYNEKWAYELAFLYHRVGLATECVEECDQLILWFGEGKYVLKAMELKRLYVPLSPAQQQLYDSQYGGRNAVEEEPQEAPAQEQTQAVRSAESKEKADLDIHVKPMDMGQYNTINLQEALAASMRDVFAVDREEVKTASPEQEEPDLMKNQQTVYAAENGNGEYQEDISRVLEESDQWDAQATGQLDTEETKLAADAVDAAESVSVQPTQSTPQVYADVEPTLPVASSSEACAYVAEPVNAQPEAPILAAQAAPEQTPAVTDPADAGMQEIHPAVVETPWMPMETDKIEHIQGVEIQEKAAAVPERQPERKAVVGNTKIERQTTGQMNIEEVLKEWERLKKENEEKRKQETRQWMLQQTGSLFDDFDESSRNGVLEQLQREESLPVEDEKAPANAENQEAPAGERAAVETTAAKAPLVDPSRETETEELEEIEEAPPVADAAQGYTEQNAETEAQDAEPVQHYAKQAAPERIGAPATEETKAPRQEAPTAQPEASGEEKRLQERVSQQQAAERVRSMTKAERKLFAQFIPTKRAMRQLVAALDEISLSAYTGNVVITGMPGSGTLKLTKCMIREIQASDGNFSGKVAKVNAELINKKDAKALVEKVANGALVIEKAGKLSNEGCEKLADALNQEHTGIIVFVLDEKRAIDRLYKKNGRLMESFTARFDIAALDSATLVKYGCQYAYTQEYSIDELGRLALHTRIEDMQTSSHAVTVGEVRDIVDEAIAHANRKTIGHFIDIVLRRRYDEDDMIILREKDFI</sequence>
<accession>A0AAE3AVP3</accession>
<evidence type="ECO:0000256" key="3">
    <source>
        <dbReference type="SAM" id="MobiDB-lite"/>
    </source>
</evidence>
<comment type="caution">
    <text evidence="4">The sequence shown here is derived from an EMBL/GenBank/DDBJ whole genome shotgun (WGS) entry which is preliminary data.</text>
</comment>
<dbReference type="Proteomes" id="UP001199355">
    <property type="component" value="Unassembled WGS sequence"/>
</dbReference>
<feature type="compositionally biased region" description="Low complexity" evidence="3">
    <location>
        <begin position="529"/>
        <end position="538"/>
    </location>
</feature>
<feature type="compositionally biased region" description="Basic and acidic residues" evidence="3">
    <location>
        <begin position="515"/>
        <end position="528"/>
    </location>
</feature>
<organism evidence="4 5">
    <name type="scientific">Gallintestinimicrobium propionicum</name>
    <dbReference type="NCBI Taxonomy" id="2981770"/>
    <lineage>
        <taxon>Bacteria</taxon>
        <taxon>Bacillati</taxon>
        <taxon>Bacillota</taxon>
        <taxon>Clostridia</taxon>
        <taxon>Lachnospirales</taxon>
        <taxon>Lachnospiraceae</taxon>
        <taxon>Gallintestinimicrobium</taxon>
    </lineage>
</organism>
<dbReference type="SUPFAM" id="SSF52540">
    <property type="entry name" value="P-loop containing nucleoside triphosphate hydrolases"/>
    <property type="match status" value="1"/>
</dbReference>
<dbReference type="InterPro" id="IPR019734">
    <property type="entry name" value="TPR_rpt"/>
</dbReference>
<feature type="repeat" description="TPR" evidence="1">
    <location>
        <begin position="74"/>
        <end position="107"/>
    </location>
</feature>
<protein>
    <recommendedName>
        <fullName evidence="6">CbbX protein</fullName>
    </recommendedName>
</protein>
<name>A0AAE3AVP3_9FIRM</name>
<dbReference type="PROSITE" id="PS50005">
    <property type="entry name" value="TPR"/>
    <property type="match status" value="1"/>
</dbReference>
<keyword evidence="1" id="KW-0802">TPR repeat</keyword>
<dbReference type="InterPro" id="IPR011990">
    <property type="entry name" value="TPR-like_helical_dom_sf"/>
</dbReference>
<feature type="region of interest" description="Disordered" evidence="3">
    <location>
        <begin position="205"/>
        <end position="234"/>
    </location>
</feature>
<dbReference type="EMBL" id="JAJEQF010000018">
    <property type="protein sequence ID" value="MCC2167726.1"/>
    <property type="molecule type" value="Genomic_DNA"/>
</dbReference>
<dbReference type="RefSeq" id="WP_262587137.1">
    <property type="nucleotide sequence ID" value="NZ_JAJEQF010000018.1"/>
</dbReference>
<evidence type="ECO:0008006" key="6">
    <source>
        <dbReference type="Google" id="ProtNLM"/>
    </source>
</evidence>
<feature type="region of interest" description="Disordered" evidence="3">
    <location>
        <begin position="514"/>
        <end position="648"/>
    </location>
</feature>
<evidence type="ECO:0000313" key="5">
    <source>
        <dbReference type="Proteomes" id="UP001199355"/>
    </source>
</evidence>
<gene>
    <name evidence="4" type="ORF">LKD45_08480</name>
</gene>
<keyword evidence="5" id="KW-1185">Reference proteome</keyword>
<proteinExistence type="predicted"/>